<organism evidence="2 3">
    <name type="scientific">Phanerochaete sordida</name>
    <dbReference type="NCBI Taxonomy" id="48140"/>
    <lineage>
        <taxon>Eukaryota</taxon>
        <taxon>Fungi</taxon>
        <taxon>Dikarya</taxon>
        <taxon>Basidiomycota</taxon>
        <taxon>Agaricomycotina</taxon>
        <taxon>Agaricomycetes</taxon>
        <taxon>Polyporales</taxon>
        <taxon>Phanerochaetaceae</taxon>
        <taxon>Phanerochaete</taxon>
    </lineage>
</organism>
<protein>
    <submittedName>
        <fullName evidence="2">S-adenosyl-L-methionine-dependent methyltransferase</fullName>
    </submittedName>
</protein>
<dbReference type="Gene3D" id="3.40.50.150">
    <property type="entry name" value="Vaccinia Virus protein VP39"/>
    <property type="match status" value="1"/>
</dbReference>
<accession>A0A9P3GA45</accession>
<evidence type="ECO:0000313" key="3">
    <source>
        <dbReference type="Proteomes" id="UP000703269"/>
    </source>
</evidence>
<evidence type="ECO:0000313" key="2">
    <source>
        <dbReference type="EMBL" id="GJE90584.1"/>
    </source>
</evidence>
<dbReference type="PANTHER" id="PTHR42912">
    <property type="entry name" value="METHYLTRANSFERASE"/>
    <property type="match status" value="1"/>
</dbReference>
<keyword evidence="3" id="KW-1185">Reference proteome</keyword>
<dbReference type="InterPro" id="IPR050508">
    <property type="entry name" value="Methyltransf_Superfamily"/>
</dbReference>
<gene>
    <name evidence="2" type="ORF">PsYK624_067270</name>
</gene>
<dbReference type="Pfam" id="PF08241">
    <property type="entry name" value="Methyltransf_11"/>
    <property type="match status" value="1"/>
</dbReference>
<reference evidence="2 3" key="1">
    <citation type="submission" date="2021-08" db="EMBL/GenBank/DDBJ databases">
        <title>Draft Genome Sequence of Phanerochaete sordida strain YK-624.</title>
        <authorList>
            <person name="Mori T."/>
            <person name="Dohra H."/>
            <person name="Suzuki T."/>
            <person name="Kawagishi H."/>
            <person name="Hirai H."/>
        </authorList>
    </citation>
    <scope>NUCLEOTIDE SEQUENCE [LARGE SCALE GENOMIC DNA]</scope>
    <source>
        <strain evidence="2 3">YK-624</strain>
    </source>
</reference>
<dbReference type="InterPro" id="IPR013216">
    <property type="entry name" value="Methyltransf_11"/>
</dbReference>
<dbReference type="GO" id="GO:0032259">
    <property type="term" value="P:methylation"/>
    <property type="evidence" value="ECO:0007669"/>
    <property type="project" value="UniProtKB-KW"/>
</dbReference>
<dbReference type="InterPro" id="IPR029063">
    <property type="entry name" value="SAM-dependent_MTases_sf"/>
</dbReference>
<evidence type="ECO:0000259" key="1">
    <source>
        <dbReference type="Pfam" id="PF08241"/>
    </source>
</evidence>
<comment type="caution">
    <text evidence="2">The sequence shown here is derived from an EMBL/GenBank/DDBJ whole genome shotgun (WGS) entry which is preliminary data.</text>
</comment>
<keyword evidence="2" id="KW-0808">Transferase</keyword>
<keyword evidence="2" id="KW-0489">Methyltransferase</keyword>
<dbReference type="Proteomes" id="UP000703269">
    <property type="component" value="Unassembled WGS sequence"/>
</dbReference>
<name>A0A9P3GA45_9APHY</name>
<sequence length="232" mass="24514">MASTDAHTHGHDYAAANKALFDAKAAELDANPEFRALARSIAGTLLRTYPALFAPERTALLDFACGTGLVAFELAPHVRTLLGVDISDGMAARFNARAAELGLAHKARAVVAALTGAPGELDGQQFDVVLCSMAYHHLAAPADTTALLARLLRPGGTLLVLDFAARDYTQEEIPEEFRAAVAHAAGFAEDDVRAMFEGAGLEGFELREGVKMAIGGKERDIFVARGVRAPDA</sequence>
<dbReference type="SUPFAM" id="SSF53335">
    <property type="entry name" value="S-adenosyl-L-methionine-dependent methyltransferases"/>
    <property type="match status" value="1"/>
</dbReference>
<dbReference type="AlphaFoldDB" id="A0A9P3GA45"/>
<dbReference type="GO" id="GO:0008757">
    <property type="term" value="F:S-adenosylmethionine-dependent methyltransferase activity"/>
    <property type="evidence" value="ECO:0007669"/>
    <property type="project" value="InterPro"/>
</dbReference>
<proteinExistence type="predicted"/>
<dbReference type="CDD" id="cd02440">
    <property type="entry name" value="AdoMet_MTases"/>
    <property type="match status" value="1"/>
</dbReference>
<dbReference type="EMBL" id="BPQB01000017">
    <property type="protein sequence ID" value="GJE90584.1"/>
    <property type="molecule type" value="Genomic_DNA"/>
</dbReference>
<feature type="domain" description="Methyltransferase type 11" evidence="1">
    <location>
        <begin position="61"/>
        <end position="159"/>
    </location>
</feature>
<dbReference type="OrthoDB" id="3647at2759"/>